<sequence>MTLLSAADVAANQISPNRALSQRGNPPDLAICHLLRRNQWGLTARWPVYNSQMTGSQIAKEDNSLDTFSQKKHCQKLQKSEELFNNLVSVGFYRSDIIDGSRISAGQVHAMMDYDHFVCLEVNHQLSAKMVVQSELNSSTEQFDPTILAAVPIKVFPQGMFGNTVIDRDHLSRILSRKLISPGLNPCLPKTSPLTTISSCLSVGFYPRTHSLCLGSCFTAVLICSAEISPILQPGTPQIKRVYSAMEPFQASRTVHSQLPSRSIPRGSGKITWEPTPTSTFIATPCCRSEISLDQQPGTPQIEHVYGAMNPLLAYTLALMHLPAFHIPRASGKTTWEPVSTSTSTAAPCFHAEISGFEPPPGTPQIQQVYGAMNPLLAYTLALMHLSAFHIPRASGKTTWEPVSTSTSTAAPCFHAEISGASGKTTWEPTSILARQVSWLITEAPRGDYITRDHSEGRLEVEYTLNRSCKNDQTSTSNVEREESTLDRPLDLKSKLFYNKVKRLHLFRNPSSIPRSRSCQYNSPWHRSSEVNGAVIVGGFYV</sequence>
<accession>K0SP61</accession>
<dbReference type="AlphaFoldDB" id="K0SP61"/>
<comment type="caution">
    <text evidence="1">The sequence shown here is derived from an EMBL/GenBank/DDBJ whole genome shotgun (WGS) entry which is preliminary data.</text>
</comment>
<organism evidence="1 2">
    <name type="scientific">Thalassiosira oceanica</name>
    <name type="common">Marine diatom</name>
    <dbReference type="NCBI Taxonomy" id="159749"/>
    <lineage>
        <taxon>Eukaryota</taxon>
        <taxon>Sar</taxon>
        <taxon>Stramenopiles</taxon>
        <taxon>Ochrophyta</taxon>
        <taxon>Bacillariophyta</taxon>
        <taxon>Coscinodiscophyceae</taxon>
        <taxon>Thalassiosirophycidae</taxon>
        <taxon>Thalassiosirales</taxon>
        <taxon>Thalassiosiraceae</taxon>
        <taxon>Thalassiosira</taxon>
    </lineage>
</organism>
<dbReference type="Proteomes" id="UP000266841">
    <property type="component" value="Unassembled WGS sequence"/>
</dbReference>
<keyword evidence="2" id="KW-1185">Reference proteome</keyword>
<name>K0SP61_THAOC</name>
<evidence type="ECO:0000313" key="1">
    <source>
        <dbReference type="EMBL" id="EJK62746.1"/>
    </source>
</evidence>
<gene>
    <name evidence="1" type="ORF">THAOC_16630</name>
</gene>
<evidence type="ECO:0000313" key="2">
    <source>
        <dbReference type="Proteomes" id="UP000266841"/>
    </source>
</evidence>
<dbReference type="EMBL" id="AGNL01018652">
    <property type="protein sequence ID" value="EJK62746.1"/>
    <property type="molecule type" value="Genomic_DNA"/>
</dbReference>
<proteinExistence type="predicted"/>
<protein>
    <submittedName>
        <fullName evidence="1">Uncharacterized protein</fullName>
    </submittedName>
</protein>
<reference evidence="1 2" key="1">
    <citation type="journal article" date="2012" name="Genome Biol.">
        <title>Genome and low-iron response of an oceanic diatom adapted to chronic iron limitation.</title>
        <authorList>
            <person name="Lommer M."/>
            <person name="Specht M."/>
            <person name="Roy A.S."/>
            <person name="Kraemer L."/>
            <person name="Andreson R."/>
            <person name="Gutowska M.A."/>
            <person name="Wolf J."/>
            <person name="Bergner S.V."/>
            <person name="Schilhabel M.B."/>
            <person name="Klostermeier U.C."/>
            <person name="Beiko R.G."/>
            <person name="Rosenstiel P."/>
            <person name="Hippler M."/>
            <person name="Laroche J."/>
        </authorList>
    </citation>
    <scope>NUCLEOTIDE SEQUENCE [LARGE SCALE GENOMIC DNA]</scope>
    <source>
        <strain evidence="1 2">CCMP1005</strain>
    </source>
</reference>